<dbReference type="Proteomes" id="UP000238479">
    <property type="component" value="Chromosome 4"/>
</dbReference>
<sequence length="81" mass="9426">MMTDRKSFVRRRLDGGPSAFESSFQRQHGCGHGSSMQGVRRENRSPKASSFRRSFCNFRRSSGMYEVWKSILSVSSTYWYT</sequence>
<accession>A0A2P6QRB1</accession>
<organism evidence="2 3">
    <name type="scientific">Rosa chinensis</name>
    <name type="common">China rose</name>
    <dbReference type="NCBI Taxonomy" id="74649"/>
    <lineage>
        <taxon>Eukaryota</taxon>
        <taxon>Viridiplantae</taxon>
        <taxon>Streptophyta</taxon>
        <taxon>Embryophyta</taxon>
        <taxon>Tracheophyta</taxon>
        <taxon>Spermatophyta</taxon>
        <taxon>Magnoliopsida</taxon>
        <taxon>eudicotyledons</taxon>
        <taxon>Gunneridae</taxon>
        <taxon>Pentapetalae</taxon>
        <taxon>rosids</taxon>
        <taxon>fabids</taxon>
        <taxon>Rosales</taxon>
        <taxon>Rosaceae</taxon>
        <taxon>Rosoideae</taxon>
        <taxon>Rosoideae incertae sedis</taxon>
        <taxon>Rosa</taxon>
    </lineage>
</organism>
<reference evidence="2 3" key="1">
    <citation type="journal article" date="2018" name="Nat. Genet.">
        <title>The Rosa genome provides new insights in the design of modern roses.</title>
        <authorList>
            <person name="Bendahmane M."/>
        </authorList>
    </citation>
    <scope>NUCLEOTIDE SEQUENCE [LARGE SCALE GENOMIC DNA]</scope>
    <source>
        <strain evidence="3">cv. Old Blush</strain>
    </source>
</reference>
<keyword evidence="3" id="KW-1185">Reference proteome</keyword>
<comment type="caution">
    <text evidence="2">The sequence shown here is derived from an EMBL/GenBank/DDBJ whole genome shotgun (WGS) entry which is preliminary data.</text>
</comment>
<feature type="compositionally biased region" description="Basic and acidic residues" evidence="1">
    <location>
        <begin position="1"/>
        <end position="14"/>
    </location>
</feature>
<dbReference type="EMBL" id="PDCK01000042">
    <property type="protein sequence ID" value="PRQ36715.1"/>
    <property type="molecule type" value="Genomic_DNA"/>
</dbReference>
<evidence type="ECO:0000313" key="2">
    <source>
        <dbReference type="EMBL" id="PRQ36715.1"/>
    </source>
</evidence>
<protein>
    <submittedName>
        <fullName evidence="2">Uncharacterized protein</fullName>
    </submittedName>
</protein>
<gene>
    <name evidence="2" type="ORF">RchiOBHm_Chr4g0394681</name>
</gene>
<dbReference type="AlphaFoldDB" id="A0A2P6QRB1"/>
<evidence type="ECO:0000256" key="1">
    <source>
        <dbReference type="SAM" id="MobiDB-lite"/>
    </source>
</evidence>
<proteinExistence type="predicted"/>
<dbReference type="Gramene" id="PRQ36715">
    <property type="protein sequence ID" value="PRQ36715"/>
    <property type="gene ID" value="RchiOBHm_Chr4g0394681"/>
</dbReference>
<feature type="region of interest" description="Disordered" evidence="1">
    <location>
        <begin position="1"/>
        <end position="49"/>
    </location>
</feature>
<name>A0A2P6QRB1_ROSCH</name>
<evidence type="ECO:0000313" key="3">
    <source>
        <dbReference type="Proteomes" id="UP000238479"/>
    </source>
</evidence>